<feature type="transmembrane region" description="Helical" evidence="1">
    <location>
        <begin position="20"/>
        <end position="40"/>
    </location>
</feature>
<keyword evidence="1" id="KW-1133">Transmembrane helix</keyword>
<sequence length="44" mass="4711">MRGLSLTDLEVVGWVSDDTVHATVVGVGFGLLVWCSSLWYGTLA</sequence>
<evidence type="ECO:0000256" key="1">
    <source>
        <dbReference type="SAM" id="Phobius"/>
    </source>
</evidence>
<organism evidence="2 3">
    <name type="scientific">Chitinivorax tropicus</name>
    <dbReference type="NCBI Taxonomy" id="714531"/>
    <lineage>
        <taxon>Bacteria</taxon>
        <taxon>Pseudomonadati</taxon>
        <taxon>Pseudomonadota</taxon>
        <taxon>Betaproteobacteria</taxon>
        <taxon>Chitinivorax</taxon>
    </lineage>
</organism>
<dbReference type="EMBL" id="JACHHY010000014">
    <property type="protein sequence ID" value="MBB5019158.1"/>
    <property type="molecule type" value="Genomic_DNA"/>
</dbReference>
<accession>A0A840MKH6</accession>
<evidence type="ECO:0000313" key="3">
    <source>
        <dbReference type="Proteomes" id="UP000575898"/>
    </source>
</evidence>
<dbReference type="AlphaFoldDB" id="A0A840MKH6"/>
<evidence type="ECO:0000313" key="2">
    <source>
        <dbReference type="EMBL" id="MBB5019158.1"/>
    </source>
</evidence>
<dbReference type="Proteomes" id="UP000575898">
    <property type="component" value="Unassembled WGS sequence"/>
</dbReference>
<proteinExistence type="predicted"/>
<protein>
    <submittedName>
        <fullName evidence="2">Uncharacterized protein</fullName>
    </submittedName>
</protein>
<keyword evidence="1" id="KW-0472">Membrane</keyword>
<comment type="caution">
    <text evidence="2">The sequence shown here is derived from an EMBL/GenBank/DDBJ whole genome shotgun (WGS) entry which is preliminary data.</text>
</comment>
<gene>
    <name evidence="2" type="ORF">HNQ59_002456</name>
</gene>
<keyword evidence="3" id="KW-1185">Reference proteome</keyword>
<name>A0A840MKH6_9PROT</name>
<keyword evidence="1" id="KW-0812">Transmembrane</keyword>
<reference evidence="2 3" key="1">
    <citation type="submission" date="2020-08" db="EMBL/GenBank/DDBJ databases">
        <title>Genomic Encyclopedia of Type Strains, Phase IV (KMG-IV): sequencing the most valuable type-strain genomes for metagenomic binning, comparative biology and taxonomic classification.</title>
        <authorList>
            <person name="Goeker M."/>
        </authorList>
    </citation>
    <scope>NUCLEOTIDE SEQUENCE [LARGE SCALE GENOMIC DNA]</scope>
    <source>
        <strain evidence="2 3">DSM 27165</strain>
    </source>
</reference>